<sequence length="188" mass="19541">MRAPPPRVWAALVALAVGAAGCEGCRGKSPREGVGEEEASPAGAASPPPRRVGVKVPLPPGWSNQPTQDGSLQFGPPQHPVLRVDLRPNEGASLPEPEALLDSVSRAFEGFTRSDARAEKGTDFVMVRVMLAATGEDAGESEAHPAFIGARRVGRDLFLCASLPGVTVEEVQRAAEACAGIHVPANVP</sequence>
<dbReference type="AlphaFoldDB" id="A0A250IFB3"/>
<dbReference type="PROSITE" id="PS51257">
    <property type="entry name" value="PROKAR_LIPOPROTEIN"/>
    <property type="match status" value="1"/>
</dbReference>
<keyword evidence="3" id="KW-1185">Reference proteome</keyword>
<feature type="region of interest" description="Disordered" evidence="1">
    <location>
        <begin position="22"/>
        <end position="71"/>
    </location>
</feature>
<dbReference type="KEGG" id="mbd:MEBOL_003286"/>
<reference evidence="2 3" key="1">
    <citation type="submission" date="2017-06" db="EMBL/GenBank/DDBJ databases">
        <authorList>
            <person name="Kim H.J."/>
            <person name="Triplett B.A."/>
        </authorList>
    </citation>
    <scope>NUCLEOTIDE SEQUENCE [LARGE SCALE GENOMIC DNA]</scope>
    <source>
        <strain evidence="2 3">DSM 14713</strain>
    </source>
</reference>
<evidence type="ECO:0000313" key="3">
    <source>
        <dbReference type="Proteomes" id="UP000217289"/>
    </source>
</evidence>
<evidence type="ECO:0000313" key="2">
    <source>
        <dbReference type="EMBL" id="ATB29831.1"/>
    </source>
</evidence>
<feature type="compositionally biased region" description="Basic and acidic residues" evidence="1">
    <location>
        <begin position="25"/>
        <end position="34"/>
    </location>
</feature>
<protein>
    <recommendedName>
        <fullName evidence="4">Lipoprotein</fullName>
    </recommendedName>
</protein>
<gene>
    <name evidence="2" type="ORF">MEBOL_003286</name>
</gene>
<evidence type="ECO:0008006" key="4">
    <source>
        <dbReference type="Google" id="ProtNLM"/>
    </source>
</evidence>
<accession>A0A250IFB3</accession>
<dbReference type="EMBL" id="CP022163">
    <property type="protein sequence ID" value="ATB29831.1"/>
    <property type="molecule type" value="Genomic_DNA"/>
</dbReference>
<dbReference type="RefSeq" id="WP_095978357.1">
    <property type="nucleotide sequence ID" value="NZ_CP022163.1"/>
</dbReference>
<name>A0A250IFB3_9BACT</name>
<proteinExistence type="predicted"/>
<organism evidence="2 3">
    <name type="scientific">Melittangium boletus DSM 14713</name>
    <dbReference type="NCBI Taxonomy" id="1294270"/>
    <lineage>
        <taxon>Bacteria</taxon>
        <taxon>Pseudomonadati</taxon>
        <taxon>Myxococcota</taxon>
        <taxon>Myxococcia</taxon>
        <taxon>Myxococcales</taxon>
        <taxon>Cystobacterineae</taxon>
        <taxon>Archangiaceae</taxon>
        <taxon>Melittangium</taxon>
    </lineage>
</organism>
<feature type="compositionally biased region" description="Polar residues" evidence="1">
    <location>
        <begin position="62"/>
        <end position="71"/>
    </location>
</feature>
<evidence type="ECO:0000256" key="1">
    <source>
        <dbReference type="SAM" id="MobiDB-lite"/>
    </source>
</evidence>
<dbReference type="OrthoDB" id="5506788at2"/>
<dbReference type="Proteomes" id="UP000217289">
    <property type="component" value="Chromosome"/>
</dbReference>